<reference evidence="2 3" key="1">
    <citation type="journal article" date="2020" name="Microorganisms">
        <title>Osmotic Adaptation and Compatible Solute Biosynthesis of Phototrophic Bacteria as Revealed from Genome Analyses.</title>
        <authorList>
            <person name="Imhoff J.F."/>
            <person name="Rahn T."/>
            <person name="Kunzel S."/>
            <person name="Keller A."/>
            <person name="Neulinger S.C."/>
        </authorList>
    </citation>
    <scope>NUCLEOTIDE SEQUENCE [LARGE SCALE GENOMIC DNA]</scope>
    <source>
        <strain evidence="2 3">DSM 21303</strain>
    </source>
</reference>
<keyword evidence="3" id="KW-1185">Reference proteome</keyword>
<dbReference type="AlphaFoldDB" id="A0A9X1BAA9"/>
<name>A0A9X1BAA9_9GAMM</name>
<dbReference type="Proteomes" id="UP001138802">
    <property type="component" value="Unassembled WGS sequence"/>
</dbReference>
<feature type="region of interest" description="Disordered" evidence="1">
    <location>
        <begin position="74"/>
        <end position="94"/>
    </location>
</feature>
<organism evidence="2 3">
    <name type="scientific">Thiocapsa imhoffii</name>
    <dbReference type="NCBI Taxonomy" id="382777"/>
    <lineage>
        <taxon>Bacteria</taxon>
        <taxon>Pseudomonadati</taxon>
        <taxon>Pseudomonadota</taxon>
        <taxon>Gammaproteobacteria</taxon>
        <taxon>Chromatiales</taxon>
        <taxon>Chromatiaceae</taxon>
        <taxon>Thiocapsa</taxon>
    </lineage>
</organism>
<evidence type="ECO:0000313" key="2">
    <source>
        <dbReference type="EMBL" id="MBK1645891.1"/>
    </source>
</evidence>
<sequence length="94" mass="10294">MAEVASGDIISRDLHFSQLPTGADSLDMEYRLTAASDARYRIGLRRPWRSVRGEMSCSQLFNAARRGFFTISPSGDAPVTQRHMGAGETAQQCG</sequence>
<protein>
    <submittedName>
        <fullName evidence="2">Uncharacterized protein</fullName>
    </submittedName>
</protein>
<proteinExistence type="predicted"/>
<evidence type="ECO:0000313" key="3">
    <source>
        <dbReference type="Proteomes" id="UP001138802"/>
    </source>
</evidence>
<evidence type="ECO:0000256" key="1">
    <source>
        <dbReference type="SAM" id="MobiDB-lite"/>
    </source>
</evidence>
<accession>A0A9X1BAA9</accession>
<dbReference type="EMBL" id="NRSD01000016">
    <property type="protein sequence ID" value="MBK1645891.1"/>
    <property type="molecule type" value="Genomic_DNA"/>
</dbReference>
<comment type="caution">
    <text evidence="2">The sequence shown here is derived from an EMBL/GenBank/DDBJ whole genome shotgun (WGS) entry which is preliminary data.</text>
</comment>
<gene>
    <name evidence="2" type="ORF">CKO25_14790</name>
</gene>